<evidence type="ECO:0000256" key="1">
    <source>
        <dbReference type="SAM" id="Phobius"/>
    </source>
</evidence>
<comment type="caution">
    <text evidence="2">The sequence shown here is derived from an EMBL/GenBank/DDBJ whole genome shotgun (WGS) entry which is preliminary data.</text>
</comment>
<accession>A0ABV2CQ37</accession>
<keyword evidence="1" id="KW-0472">Membrane</keyword>
<keyword evidence="1" id="KW-0812">Transmembrane</keyword>
<name>A0ABV2CQ37_9RHOO</name>
<dbReference type="RefSeq" id="WP_345923278.1">
    <property type="nucleotide sequence ID" value="NZ_JBDIVF010000001.1"/>
</dbReference>
<evidence type="ECO:0000313" key="2">
    <source>
        <dbReference type="EMBL" id="MET1489938.1"/>
    </source>
</evidence>
<protein>
    <submittedName>
        <fullName evidence="2">Uncharacterized protein</fullName>
    </submittedName>
</protein>
<proteinExistence type="predicted"/>
<feature type="transmembrane region" description="Helical" evidence="1">
    <location>
        <begin position="32"/>
        <end position="51"/>
    </location>
</feature>
<feature type="transmembrane region" description="Helical" evidence="1">
    <location>
        <begin position="63"/>
        <end position="84"/>
    </location>
</feature>
<gene>
    <name evidence="2" type="ORF">ABVT11_08870</name>
</gene>
<sequence length="94" mass="10132">MTASHHRYIRRDTPPLRQIGPRARVHRIPDPTTTAIMGMAFGTAFALWLVLLGWTPVVQAPGFSAMLSAGLFSLAGGGLGMLLAHSGKRPGKRR</sequence>
<reference evidence="2 3" key="1">
    <citation type="submission" date="2024-07" db="EMBL/GenBank/DDBJ databases">
        <title>Uliginosibacterium paludis KCTC:42655.</title>
        <authorList>
            <person name="Kim M.K."/>
        </authorList>
    </citation>
    <scope>NUCLEOTIDE SEQUENCE [LARGE SCALE GENOMIC DNA]</scope>
    <source>
        <strain evidence="2 3">KCTC 42655</strain>
    </source>
</reference>
<dbReference type="Proteomes" id="UP001548590">
    <property type="component" value="Unassembled WGS sequence"/>
</dbReference>
<dbReference type="EMBL" id="JBEWLZ010000004">
    <property type="protein sequence ID" value="MET1489938.1"/>
    <property type="molecule type" value="Genomic_DNA"/>
</dbReference>
<organism evidence="2 3">
    <name type="scientific">Uliginosibacterium paludis</name>
    <dbReference type="NCBI Taxonomy" id="1615952"/>
    <lineage>
        <taxon>Bacteria</taxon>
        <taxon>Pseudomonadati</taxon>
        <taxon>Pseudomonadota</taxon>
        <taxon>Betaproteobacteria</taxon>
        <taxon>Rhodocyclales</taxon>
        <taxon>Zoogloeaceae</taxon>
        <taxon>Uliginosibacterium</taxon>
    </lineage>
</organism>
<evidence type="ECO:0000313" key="3">
    <source>
        <dbReference type="Proteomes" id="UP001548590"/>
    </source>
</evidence>
<keyword evidence="1" id="KW-1133">Transmembrane helix</keyword>
<keyword evidence="3" id="KW-1185">Reference proteome</keyword>